<evidence type="ECO:0000313" key="2">
    <source>
        <dbReference type="EMBL" id="MEV8467253.1"/>
    </source>
</evidence>
<dbReference type="InterPro" id="IPR015943">
    <property type="entry name" value="WD40/YVTN_repeat-like_dom_sf"/>
</dbReference>
<evidence type="ECO:0008006" key="4">
    <source>
        <dbReference type="Google" id="ProtNLM"/>
    </source>
</evidence>
<dbReference type="Proteomes" id="UP001553161">
    <property type="component" value="Unassembled WGS sequence"/>
</dbReference>
<sequence>MNCRSALFLVALLTAPLSGMAQDSAPPTPEAGGPFPGDLTRIQQEWDCAQQRETPGYFKSLNGAEVADATRSQFYPCASFLGSMEGDNQVFMWRSPEDYQGVLFINNRYPGELYLTGGNLPPAKGPMPVGPWVAKVDATTGKEIWRTVLENGNVSGAWVGAANLNILPDGNIPVAFGNHLVKLDGDTGRILQHLSLPSGAAPPEGSNFKHLTIAPDGTLIIKNQNRATPCEIQGTLAAFMCPGGIAAAPGSTILAVNPDTFKIYDQIGVPENAVVPHTITIHDGRIAIYAPSVAKAYRFYWDPETRRLSQDPDWVIDTYLDPGQTTGDAPGILGDWVVLQVNGLPSKVASSIVAISQSDPTRITRLYPFGTDLPTGQSWAPPKAAIDPELSMVFSADQNMMQIAGISFDQDSGAMTPAWARDGATTALQALYGPADARVLGTARAEPGTTLEALNQTSAPSYRQQAIWLDAKTGDLLAQSPFFEPMNFNTLLSPGFGGRFYYMWEKGFIILQPLPLQAN</sequence>
<keyword evidence="3" id="KW-1185">Reference proteome</keyword>
<dbReference type="EMBL" id="JBFBVU010000011">
    <property type="protein sequence ID" value="MEV8467253.1"/>
    <property type="molecule type" value="Genomic_DNA"/>
</dbReference>
<reference evidence="2 3" key="1">
    <citation type="submission" date="2024-07" db="EMBL/GenBank/DDBJ databases">
        <authorList>
            <person name="Kang M."/>
        </authorList>
    </citation>
    <scope>NUCLEOTIDE SEQUENCE [LARGE SCALE GENOMIC DNA]</scope>
    <source>
        <strain evidence="2 3">DFM31</strain>
    </source>
</reference>
<evidence type="ECO:0000256" key="1">
    <source>
        <dbReference type="SAM" id="SignalP"/>
    </source>
</evidence>
<proteinExistence type="predicted"/>
<dbReference type="RefSeq" id="WP_366193029.1">
    <property type="nucleotide sequence ID" value="NZ_JBFBVU010000011.1"/>
</dbReference>
<feature type="signal peptide" evidence="1">
    <location>
        <begin position="1"/>
        <end position="21"/>
    </location>
</feature>
<accession>A0ABV3L6W5</accession>
<keyword evidence="1" id="KW-0732">Signal</keyword>
<protein>
    <recommendedName>
        <fullName evidence="4">Pyrrolo-quinoline quinone</fullName>
    </recommendedName>
</protein>
<dbReference type="SUPFAM" id="SSF50969">
    <property type="entry name" value="YVTN repeat-like/Quinoprotein amine dehydrogenase"/>
    <property type="match status" value="1"/>
</dbReference>
<organism evidence="2 3">
    <name type="scientific">Meridianimarinicoccus marinus</name>
    <dbReference type="NCBI Taxonomy" id="3231483"/>
    <lineage>
        <taxon>Bacteria</taxon>
        <taxon>Pseudomonadati</taxon>
        <taxon>Pseudomonadota</taxon>
        <taxon>Alphaproteobacteria</taxon>
        <taxon>Rhodobacterales</taxon>
        <taxon>Paracoccaceae</taxon>
        <taxon>Meridianimarinicoccus</taxon>
    </lineage>
</organism>
<dbReference type="Gene3D" id="2.130.10.10">
    <property type="entry name" value="YVTN repeat-like/Quinoprotein amine dehydrogenase"/>
    <property type="match status" value="1"/>
</dbReference>
<name>A0ABV3L6W5_9RHOB</name>
<comment type="caution">
    <text evidence="2">The sequence shown here is derived from an EMBL/GenBank/DDBJ whole genome shotgun (WGS) entry which is preliminary data.</text>
</comment>
<gene>
    <name evidence="2" type="ORF">AB0T83_10725</name>
</gene>
<feature type="chain" id="PRO_5046908312" description="Pyrrolo-quinoline quinone" evidence="1">
    <location>
        <begin position="22"/>
        <end position="519"/>
    </location>
</feature>
<evidence type="ECO:0000313" key="3">
    <source>
        <dbReference type="Proteomes" id="UP001553161"/>
    </source>
</evidence>
<dbReference type="InterPro" id="IPR011044">
    <property type="entry name" value="Quino_amine_DH_bsu"/>
</dbReference>